<evidence type="ECO:0000313" key="4">
    <source>
        <dbReference type="EMBL" id="KAK7298402.1"/>
    </source>
</evidence>
<feature type="coiled-coil region" evidence="1">
    <location>
        <begin position="147"/>
        <end position="244"/>
    </location>
</feature>
<evidence type="ECO:0000256" key="3">
    <source>
        <dbReference type="SAM" id="Phobius"/>
    </source>
</evidence>
<dbReference type="EMBL" id="JAYMYQ010000028">
    <property type="protein sequence ID" value="KAK7298402.1"/>
    <property type="molecule type" value="Genomic_DNA"/>
</dbReference>
<name>A0AAN9JHP5_CANGL</name>
<proteinExistence type="predicted"/>
<reference evidence="5 6" key="1">
    <citation type="submission" date="2024-01" db="EMBL/GenBank/DDBJ databases">
        <title>The genomes of 5 underutilized Papilionoideae crops provide insights into root nodulation and disease resistanc.</title>
        <authorList>
            <person name="Jiang F."/>
        </authorList>
    </citation>
    <scope>NUCLEOTIDE SEQUENCE [LARGE SCALE GENOMIC DNA]</scope>
    <source>
        <strain evidence="5">LVBAO_FW01</strain>
        <tissue evidence="5">Leaves</tissue>
    </source>
</reference>
<feature type="region of interest" description="Disordered" evidence="2">
    <location>
        <begin position="1"/>
        <end position="26"/>
    </location>
</feature>
<comment type="caution">
    <text evidence="5">The sequence shown here is derived from an EMBL/GenBank/DDBJ whole genome shotgun (WGS) entry which is preliminary data.</text>
</comment>
<accession>A0AAN9JHP5</accession>
<protein>
    <submittedName>
        <fullName evidence="5">Uncharacterized protein</fullName>
    </submittedName>
</protein>
<keyword evidence="1" id="KW-0175">Coiled coil</keyword>
<keyword evidence="3" id="KW-0472">Membrane</keyword>
<keyword evidence="3" id="KW-0812">Transmembrane</keyword>
<evidence type="ECO:0000313" key="6">
    <source>
        <dbReference type="Proteomes" id="UP001367508"/>
    </source>
</evidence>
<keyword evidence="3" id="KW-1133">Transmembrane helix</keyword>
<keyword evidence="6" id="KW-1185">Reference proteome</keyword>
<evidence type="ECO:0000256" key="1">
    <source>
        <dbReference type="SAM" id="Coils"/>
    </source>
</evidence>
<dbReference type="AlphaFoldDB" id="A0AAN9JHP5"/>
<gene>
    <name evidence="4" type="ORF">VNO77_46861</name>
    <name evidence="5" type="ORF">VNO77_46915</name>
</gene>
<dbReference type="Proteomes" id="UP001367508">
    <property type="component" value="Unassembled WGS sequence"/>
</dbReference>
<evidence type="ECO:0000313" key="5">
    <source>
        <dbReference type="EMBL" id="KAK7298454.1"/>
    </source>
</evidence>
<sequence>MATLLVRRSIPAPRDEATSIQGKSEVPKKAKGFDLSKVEKEKALSKSVRSRQGAIPWVTRKDLTHLEESQVPHSGPVLEQGNQIFFFVGWDGLIIMWIAGLLSAAAGEESLHMMMAPAGGGDGSGAGSSQRPVHLDLNLPPGGRDELSDLVAELDQVEREIRRWSESRIESTEGLEARQERLARLKTVLDEVDSRLDQAREIDRVRETERARLRAEMDHYFERREALERKNAQMRFQINELTLKKRGPIIIYK</sequence>
<dbReference type="EMBL" id="JAYMYQ010000028">
    <property type="protein sequence ID" value="KAK7298454.1"/>
    <property type="molecule type" value="Genomic_DNA"/>
</dbReference>
<feature type="transmembrane region" description="Helical" evidence="3">
    <location>
        <begin position="84"/>
        <end position="105"/>
    </location>
</feature>
<evidence type="ECO:0000256" key="2">
    <source>
        <dbReference type="SAM" id="MobiDB-lite"/>
    </source>
</evidence>
<organism evidence="5 6">
    <name type="scientific">Canavalia gladiata</name>
    <name type="common">Sword bean</name>
    <name type="synonym">Dolichos gladiatus</name>
    <dbReference type="NCBI Taxonomy" id="3824"/>
    <lineage>
        <taxon>Eukaryota</taxon>
        <taxon>Viridiplantae</taxon>
        <taxon>Streptophyta</taxon>
        <taxon>Embryophyta</taxon>
        <taxon>Tracheophyta</taxon>
        <taxon>Spermatophyta</taxon>
        <taxon>Magnoliopsida</taxon>
        <taxon>eudicotyledons</taxon>
        <taxon>Gunneridae</taxon>
        <taxon>Pentapetalae</taxon>
        <taxon>rosids</taxon>
        <taxon>fabids</taxon>
        <taxon>Fabales</taxon>
        <taxon>Fabaceae</taxon>
        <taxon>Papilionoideae</taxon>
        <taxon>50 kb inversion clade</taxon>
        <taxon>NPAAA clade</taxon>
        <taxon>indigoferoid/millettioid clade</taxon>
        <taxon>Phaseoleae</taxon>
        <taxon>Canavalia</taxon>
    </lineage>
</organism>